<dbReference type="InterPro" id="IPR001780">
    <property type="entry name" value="Ribosomal_eL33"/>
</dbReference>
<dbReference type="GO" id="GO:1990904">
    <property type="term" value="C:ribonucleoprotein complex"/>
    <property type="evidence" value="ECO:0007669"/>
    <property type="project" value="UniProtKB-KW"/>
</dbReference>
<comment type="similarity">
    <text evidence="1">Belongs to the eukaryotic ribosomal protein eL33 family.</text>
</comment>
<dbReference type="GO" id="GO:0003729">
    <property type="term" value="F:mRNA binding"/>
    <property type="evidence" value="ECO:0007669"/>
    <property type="project" value="UniProtKB-ARBA"/>
</dbReference>
<comment type="caution">
    <text evidence="4">The sequence shown here is derived from an EMBL/GenBank/DDBJ whole genome shotgun (WGS) entry which is preliminary data.</text>
</comment>
<proteinExistence type="inferred from homology"/>
<dbReference type="InterPro" id="IPR038661">
    <property type="entry name" value="Ribosomal_eL33_sf"/>
</dbReference>
<dbReference type="SUPFAM" id="SSF50447">
    <property type="entry name" value="Translation proteins"/>
    <property type="match status" value="1"/>
</dbReference>
<dbReference type="PROSITE" id="PS01105">
    <property type="entry name" value="RIBOSOMAL_L35AE"/>
    <property type="match status" value="1"/>
</dbReference>
<sequence length="158" mass="17892">MVKGRQGERVRLYVRGSILGYKRSKSNQYPNTSLIQIENVNSKEEVAWYAGKRMAYIYKAKVKKNGSHYRCIWGKVTRPHGNSGVVRAKFKSNLPPRSMGARIASENPFCLSLLLCPWRYAPIFLEDGIFVVILQLGIEGNIHDSQDSLVVGLVYLDT</sequence>
<accession>A0A8T0K5A8</accession>
<evidence type="ECO:0000313" key="4">
    <source>
        <dbReference type="EMBL" id="KAG2391243.1"/>
    </source>
</evidence>
<protein>
    <submittedName>
        <fullName evidence="4">60S ribosomal protein</fullName>
    </submittedName>
</protein>
<evidence type="ECO:0000256" key="2">
    <source>
        <dbReference type="ARBA" id="ARBA00022980"/>
    </source>
</evidence>
<dbReference type="PANTHER" id="PTHR10902">
    <property type="entry name" value="60S RIBOSOMAL PROTEIN L35A"/>
    <property type="match status" value="1"/>
</dbReference>
<dbReference type="EMBL" id="JABFOF010000007">
    <property type="protein sequence ID" value="KAG2391243.1"/>
    <property type="molecule type" value="Genomic_DNA"/>
</dbReference>
<dbReference type="Gene3D" id="2.40.10.190">
    <property type="entry name" value="translation elongation factor selb, chain A, domain 4"/>
    <property type="match status" value="1"/>
</dbReference>
<keyword evidence="3" id="KW-0687">Ribonucleoprotein</keyword>
<keyword evidence="2 4" id="KW-0689">Ribosomal protein</keyword>
<dbReference type="Proteomes" id="UP000743370">
    <property type="component" value="Unassembled WGS sequence"/>
</dbReference>
<dbReference type="GO" id="GO:0005840">
    <property type="term" value="C:ribosome"/>
    <property type="evidence" value="ECO:0007669"/>
    <property type="project" value="UniProtKB-KW"/>
</dbReference>
<reference evidence="4 5" key="1">
    <citation type="submission" date="2020-05" db="EMBL/GenBank/DDBJ databases">
        <title>Vigna angularis (adzuki bean) Var. LongXiaoDou No. 4 denovo assembly.</title>
        <authorList>
            <person name="Xiang H."/>
        </authorList>
    </citation>
    <scope>NUCLEOTIDE SEQUENCE [LARGE SCALE GENOMIC DNA]</scope>
    <source>
        <tissue evidence="4">Leaf</tissue>
    </source>
</reference>
<gene>
    <name evidence="4" type="ORF">HKW66_Vig0129960</name>
</gene>
<dbReference type="GO" id="GO:0006412">
    <property type="term" value="P:translation"/>
    <property type="evidence" value="ECO:0007669"/>
    <property type="project" value="InterPro"/>
</dbReference>
<dbReference type="FunFam" id="2.40.10.190:FF:000001">
    <property type="entry name" value="60S ribosomal protein L35a"/>
    <property type="match status" value="1"/>
</dbReference>
<dbReference type="HAMAP" id="MF_00573">
    <property type="entry name" value="Ribosomal_eL33"/>
    <property type="match status" value="1"/>
</dbReference>
<dbReference type="InterPro" id="IPR018266">
    <property type="entry name" value="Ribosomal_eL33_CS"/>
</dbReference>
<dbReference type="GO" id="GO:0003735">
    <property type="term" value="F:structural constituent of ribosome"/>
    <property type="evidence" value="ECO:0007669"/>
    <property type="project" value="InterPro"/>
</dbReference>
<name>A0A8T0K5A8_PHAAN</name>
<dbReference type="AlphaFoldDB" id="A0A8T0K5A8"/>
<organism evidence="4 5">
    <name type="scientific">Phaseolus angularis</name>
    <name type="common">Azuki bean</name>
    <name type="synonym">Vigna angularis</name>
    <dbReference type="NCBI Taxonomy" id="3914"/>
    <lineage>
        <taxon>Eukaryota</taxon>
        <taxon>Viridiplantae</taxon>
        <taxon>Streptophyta</taxon>
        <taxon>Embryophyta</taxon>
        <taxon>Tracheophyta</taxon>
        <taxon>Spermatophyta</taxon>
        <taxon>Magnoliopsida</taxon>
        <taxon>eudicotyledons</taxon>
        <taxon>Gunneridae</taxon>
        <taxon>Pentapetalae</taxon>
        <taxon>rosids</taxon>
        <taxon>fabids</taxon>
        <taxon>Fabales</taxon>
        <taxon>Fabaceae</taxon>
        <taxon>Papilionoideae</taxon>
        <taxon>50 kb inversion clade</taxon>
        <taxon>NPAAA clade</taxon>
        <taxon>indigoferoid/millettioid clade</taxon>
        <taxon>Phaseoleae</taxon>
        <taxon>Vigna</taxon>
    </lineage>
</organism>
<dbReference type="InterPro" id="IPR009000">
    <property type="entry name" value="Transl_B-barrel_sf"/>
</dbReference>
<evidence type="ECO:0000313" key="5">
    <source>
        <dbReference type="Proteomes" id="UP000743370"/>
    </source>
</evidence>
<evidence type="ECO:0000256" key="3">
    <source>
        <dbReference type="ARBA" id="ARBA00023274"/>
    </source>
</evidence>
<dbReference type="Pfam" id="PF01247">
    <property type="entry name" value="Ribosomal_L35Ae"/>
    <property type="match status" value="1"/>
</dbReference>
<evidence type="ECO:0000256" key="1">
    <source>
        <dbReference type="ARBA" id="ARBA00009269"/>
    </source>
</evidence>